<dbReference type="Proteomes" id="UP000621454">
    <property type="component" value="Unassembled WGS sequence"/>
</dbReference>
<dbReference type="InterPro" id="IPR007969">
    <property type="entry name" value="DUF732"/>
</dbReference>
<evidence type="ECO:0000313" key="3">
    <source>
        <dbReference type="EMBL" id="GGB41657.1"/>
    </source>
</evidence>
<dbReference type="AlphaFoldDB" id="A0A916TEC5"/>
<gene>
    <name evidence="3" type="ORF">GCM10011489_31530</name>
</gene>
<evidence type="ECO:0000259" key="2">
    <source>
        <dbReference type="Pfam" id="PF05305"/>
    </source>
</evidence>
<evidence type="ECO:0000313" key="4">
    <source>
        <dbReference type="Proteomes" id="UP000621454"/>
    </source>
</evidence>
<dbReference type="Pfam" id="PF05305">
    <property type="entry name" value="DUF732"/>
    <property type="match status" value="1"/>
</dbReference>
<feature type="region of interest" description="Disordered" evidence="1">
    <location>
        <begin position="39"/>
        <end position="102"/>
    </location>
</feature>
<comment type="caution">
    <text evidence="3">The sequence shown here is derived from an EMBL/GenBank/DDBJ whole genome shotgun (WGS) entry which is preliminary data.</text>
</comment>
<keyword evidence="4" id="KW-1185">Reference proteome</keyword>
<evidence type="ECO:0000256" key="1">
    <source>
        <dbReference type="SAM" id="MobiDB-lite"/>
    </source>
</evidence>
<reference evidence="3" key="1">
    <citation type="journal article" date="2014" name="Int. J. Syst. Evol. Microbiol.">
        <title>Complete genome sequence of Corynebacterium casei LMG S-19264T (=DSM 44701T), isolated from a smear-ripened cheese.</title>
        <authorList>
            <consortium name="US DOE Joint Genome Institute (JGI-PGF)"/>
            <person name="Walter F."/>
            <person name="Albersmeier A."/>
            <person name="Kalinowski J."/>
            <person name="Ruckert C."/>
        </authorList>
    </citation>
    <scope>NUCLEOTIDE SEQUENCE</scope>
    <source>
        <strain evidence="3">CGMCC 1.12827</strain>
    </source>
</reference>
<proteinExistence type="predicted"/>
<name>A0A916TEC5_9ACTN</name>
<sequence length="196" mass="19032">MRAVGGTALGNRSRARSTTGGVTALAALLIGAGALSACGDDSTASAPASAPQTTTAAATSPATQSASESSARDSASASATDSGDAGAAAEGSPTQLPATEPAAGNAGSIAALPNNAKAYLNALRDQKVTLLGDTDDSIALGAAETVCAQTKANVSPAQIKVNVLPIVGSGKTDAAQANDQTDKLIAAAQRYYCPTR</sequence>
<feature type="domain" description="DUF732" evidence="2">
    <location>
        <begin position="117"/>
        <end position="194"/>
    </location>
</feature>
<dbReference type="EMBL" id="BMGC01000029">
    <property type="protein sequence ID" value="GGB41657.1"/>
    <property type="molecule type" value="Genomic_DNA"/>
</dbReference>
<dbReference type="RefSeq" id="WP_188587547.1">
    <property type="nucleotide sequence ID" value="NZ_BMGC01000029.1"/>
</dbReference>
<organism evidence="3 4">
    <name type="scientific">Gordonia jinhuaensis</name>
    <dbReference type="NCBI Taxonomy" id="1517702"/>
    <lineage>
        <taxon>Bacteria</taxon>
        <taxon>Bacillati</taxon>
        <taxon>Actinomycetota</taxon>
        <taxon>Actinomycetes</taxon>
        <taxon>Mycobacteriales</taxon>
        <taxon>Gordoniaceae</taxon>
        <taxon>Gordonia</taxon>
    </lineage>
</organism>
<protein>
    <recommendedName>
        <fullName evidence="2">DUF732 domain-containing protein</fullName>
    </recommendedName>
</protein>
<accession>A0A916TEC5</accession>
<reference evidence="3" key="2">
    <citation type="submission" date="2020-09" db="EMBL/GenBank/DDBJ databases">
        <authorList>
            <person name="Sun Q."/>
            <person name="Zhou Y."/>
        </authorList>
    </citation>
    <scope>NUCLEOTIDE SEQUENCE</scope>
    <source>
        <strain evidence="3">CGMCC 1.12827</strain>
    </source>
</reference>
<feature type="compositionally biased region" description="Low complexity" evidence="1">
    <location>
        <begin position="39"/>
        <end position="92"/>
    </location>
</feature>